<feature type="region of interest" description="Disordered" evidence="1">
    <location>
        <begin position="1"/>
        <end position="22"/>
    </location>
</feature>
<gene>
    <name evidence="2" type="ORF">ALC53_02903</name>
</gene>
<evidence type="ECO:0000313" key="2">
    <source>
        <dbReference type="EMBL" id="KYM88420.1"/>
    </source>
</evidence>
<dbReference type="AlphaFoldDB" id="A0A195BPI5"/>
<organism evidence="2 3">
    <name type="scientific">Atta colombica</name>
    <dbReference type="NCBI Taxonomy" id="520822"/>
    <lineage>
        <taxon>Eukaryota</taxon>
        <taxon>Metazoa</taxon>
        <taxon>Ecdysozoa</taxon>
        <taxon>Arthropoda</taxon>
        <taxon>Hexapoda</taxon>
        <taxon>Insecta</taxon>
        <taxon>Pterygota</taxon>
        <taxon>Neoptera</taxon>
        <taxon>Endopterygota</taxon>
        <taxon>Hymenoptera</taxon>
        <taxon>Apocrita</taxon>
        <taxon>Aculeata</taxon>
        <taxon>Formicoidea</taxon>
        <taxon>Formicidae</taxon>
        <taxon>Myrmicinae</taxon>
        <taxon>Atta</taxon>
    </lineage>
</organism>
<proteinExistence type="predicted"/>
<reference evidence="2 3" key="1">
    <citation type="submission" date="2015-09" db="EMBL/GenBank/DDBJ databases">
        <title>Atta colombica WGS genome.</title>
        <authorList>
            <person name="Nygaard S."/>
            <person name="Hu H."/>
            <person name="Boomsma J."/>
            <person name="Zhang G."/>
        </authorList>
    </citation>
    <scope>NUCLEOTIDE SEQUENCE [LARGE SCALE GENOMIC DNA]</scope>
    <source>
        <strain evidence="2">Treedump-2</strain>
        <tissue evidence="2">Whole body</tissue>
    </source>
</reference>
<dbReference type="EMBL" id="KQ976424">
    <property type="protein sequence ID" value="KYM88420.1"/>
    <property type="molecule type" value="Genomic_DNA"/>
</dbReference>
<dbReference type="Proteomes" id="UP000078540">
    <property type="component" value="Unassembled WGS sequence"/>
</dbReference>
<protein>
    <submittedName>
        <fullName evidence="2">Uncharacterized protein</fullName>
    </submittedName>
</protein>
<accession>A0A195BPI5</accession>
<name>A0A195BPI5_9HYME</name>
<keyword evidence="3" id="KW-1185">Reference proteome</keyword>
<evidence type="ECO:0000256" key="1">
    <source>
        <dbReference type="SAM" id="MobiDB-lite"/>
    </source>
</evidence>
<sequence length="177" mass="19393">MRGGESMRPNDDTREPSGPYRTRARDVCRRFIVASSKMGGGWVAARAGTRRGEVDIGGAGGAEVGGSWVPWVAAEYGVIGEISRGSSTAANALLNRSEQKVNKTVDKRHRESQRGHNIGVSTVRPGEKRKAKDTGMLDFEQQTNQAQALASLDDDWHLLEGERTTFAIFFLPFLYLP</sequence>
<evidence type="ECO:0000313" key="3">
    <source>
        <dbReference type="Proteomes" id="UP000078540"/>
    </source>
</evidence>